<reference evidence="3" key="1">
    <citation type="journal article" date="2020" name="bioRxiv">
        <title>Whole genome comparisons of ergot fungi reveals the divergence and evolution of species within the genus Claviceps are the result of varying mechanisms driving genome evolution and host range expansion.</title>
        <authorList>
            <person name="Wyka S.A."/>
            <person name="Mondo S.J."/>
            <person name="Liu M."/>
            <person name="Dettman J."/>
            <person name="Nalam V."/>
            <person name="Broders K.D."/>
        </authorList>
    </citation>
    <scope>NUCLEOTIDE SEQUENCE</scope>
    <source>
        <strain evidence="3">CCC 489</strain>
    </source>
</reference>
<sequence>MILPSLSVGLVSTLIFASFLSCAKASREASNDDDIAVAHELPPYYDAPTSGYGDPPPYQYGTSTLISVPASSPLSGSTPSTLVDSTTVTTTGQPSRYFLDGQHIVDILGLYNEHRHLFKPSNCLGTLVKQRQQYYLFHISCQQHNDEDHDGGPGIADHRNLELEIQSRGLKLEVDLDAIFPDVAASIQQYIFGLSYRELYSLSIRDSNKYEFWHTKYCMAHWWQFTNHKLLNVIYVSQYSGGYVSWSHADLDTPLFHLFFPNLDFTIDRVHGTEHVVQPAILESFQFNSIAAHQLRIVVGTVICFGNGHLLDQLEFNCERAYSEPDMVEQDCQRVSSIPEFIDHNTPFWDRAIHNEFKGKHDLPHSTDAVYSVTDHRHQNRDEHLPCPIIDLVERNKFAANDHQQPGNFEMDQHADHNVARQHCHIQCHDRPEHNVGTQNIDKLCKRDKQQHKQRDNALADKREVNRNDARSDTVISACKHAD</sequence>
<keyword evidence="2" id="KW-0732">Signal</keyword>
<protein>
    <submittedName>
        <fullName evidence="3">Uncharacterized protein</fullName>
    </submittedName>
</protein>
<organism evidence="3 4">
    <name type="scientific">Claviceps africana</name>
    <dbReference type="NCBI Taxonomy" id="83212"/>
    <lineage>
        <taxon>Eukaryota</taxon>
        <taxon>Fungi</taxon>
        <taxon>Dikarya</taxon>
        <taxon>Ascomycota</taxon>
        <taxon>Pezizomycotina</taxon>
        <taxon>Sordariomycetes</taxon>
        <taxon>Hypocreomycetidae</taxon>
        <taxon>Hypocreales</taxon>
        <taxon>Clavicipitaceae</taxon>
        <taxon>Claviceps</taxon>
    </lineage>
</organism>
<dbReference type="OrthoDB" id="5104805at2759"/>
<feature type="compositionally biased region" description="Basic and acidic residues" evidence="1">
    <location>
        <begin position="449"/>
        <end position="472"/>
    </location>
</feature>
<accession>A0A8K0J3M1</accession>
<evidence type="ECO:0000313" key="3">
    <source>
        <dbReference type="EMBL" id="KAG5921245.1"/>
    </source>
</evidence>
<evidence type="ECO:0000256" key="1">
    <source>
        <dbReference type="SAM" id="MobiDB-lite"/>
    </source>
</evidence>
<keyword evidence="4" id="KW-1185">Reference proteome</keyword>
<name>A0A8K0J3M1_9HYPO</name>
<feature type="signal peptide" evidence="2">
    <location>
        <begin position="1"/>
        <end position="25"/>
    </location>
</feature>
<proteinExistence type="predicted"/>
<comment type="caution">
    <text evidence="3">The sequence shown here is derived from an EMBL/GenBank/DDBJ whole genome shotgun (WGS) entry which is preliminary data.</text>
</comment>
<feature type="chain" id="PRO_5035445699" evidence="2">
    <location>
        <begin position="26"/>
        <end position="483"/>
    </location>
</feature>
<dbReference type="AlphaFoldDB" id="A0A8K0J3M1"/>
<evidence type="ECO:0000313" key="4">
    <source>
        <dbReference type="Proteomes" id="UP000811619"/>
    </source>
</evidence>
<evidence type="ECO:0000256" key="2">
    <source>
        <dbReference type="SAM" id="SignalP"/>
    </source>
</evidence>
<dbReference type="EMBL" id="SRPY01000572">
    <property type="protein sequence ID" value="KAG5921245.1"/>
    <property type="molecule type" value="Genomic_DNA"/>
</dbReference>
<feature type="region of interest" description="Disordered" evidence="1">
    <location>
        <begin position="449"/>
        <end position="483"/>
    </location>
</feature>
<dbReference type="Proteomes" id="UP000811619">
    <property type="component" value="Unassembled WGS sequence"/>
</dbReference>
<gene>
    <name evidence="3" type="ORF">E4U42_005930</name>
</gene>